<dbReference type="EMBL" id="CP129113">
    <property type="protein sequence ID" value="WLV25005.1"/>
    <property type="molecule type" value="Genomic_DNA"/>
</dbReference>
<sequence>MGSAMTETKQHIYDWIDQGQEKIIRFVQELVSVPSDNPPGDCREIAEFIERKLKEFGLDNTQKLEVDLSDAKVRGLASAQNIVSVHKFGQSNHPEIVLNAYGDTVPPGQGWTHDPYDGDIENGAIYGRGAALSKSDIAAYAFALIALKETVSDDLSGKVGLAITFDGESGGFLGPQWLLKQKFIEPDMAITSGFAHSILNAHSGCLQLRIEVNGQSAHAASQETAHDALEAMTAIMQAFYDYRKGLSNMKSAIRGIKSPTLAIGQIEGGTSANVIPDRCVITVDRRFIPGENGEEIEAELRDIAEKACEPYKGITLIVERILIADTFGPTSETTPLIQALGDNWKEVFKSDNLKIGGIPLYADSRFYSRYGIPTVMYGAGPRTIEEANGYRADEHVQIDDLIRATKVIASTLYDLLSNSK</sequence>
<evidence type="ECO:0000313" key="4">
    <source>
        <dbReference type="EMBL" id="WLV25005.1"/>
    </source>
</evidence>
<evidence type="ECO:0000256" key="1">
    <source>
        <dbReference type="ARBA" id="ARBA00022723"/>
    </source>
</evidence>
<dbReference type="RefSeq" id="WP_348028609.1">
    <property type="nucleotide sequence ID" value="NZ_CP129113.1"/>
</dbReference>
<evidence type="ECO:0000256" key="2">
    <source>
        <dbReference type="ARBA" id="ARBA00022801"/>
    </source>
</evidence>
<dbReference type="SUPFAM" id="SSF55031">
    <property type="entry name" value="Bacterial exopeptidase dimerisation domain"/>
    <property type="match status" value="1"/>
</dbReference>
<dbReference type="InterPro" id="IPR002933">
    <property type="entry name" value="Peptidase_M20"/>
</dbReference>
<reference evidence="4" key="1">
    <citation type="submission" date="2023-06" db="EMBL/GenBank/DDBJ databases">
        <title>A Treasure from Seagulls: Isolation and Description of Aciduricobacillus qingdaonensis gen. nov., sp. nov., a Rare Obligately Uric Acid-utilizing Member in the Family Bacillaceae.</title>
        <authorList>
            <person name="Liu W."/>
            <person name="Wang B."/>
        </authorList>
    </citation>
    <scope>NUCLEOTIDE SEQUENCE</scope>
    <source>
        <strain evidence="4">44XB</strain>
    </source>
</reference>
<dbReference type="Gene3D" id="3.30.70.360">
    <property type="match status" value="1"/>
</dbReference>
<organism evidence="4 5">
    <name type="scientific">Aciduricibacillus chroicocephali</name>
    <dbReference type="NCBI Taxonomy" id="3054939"/>
    <lineage>
        <taxon>Bacteria</taxon>
        <taxon>Bacillati</taxon>
        <taxon>Bacillota</taxon>
        <taxon>Bacilli</taxon>
        <taxon>Bacillales</taxon>
        <taxon>Bacillaceae</taxon>
        <taxon>Aciduricibacillus</taxon>
    </lineage>
</organism>
<dbReference type="Proteomes" id="UP001180087">
    <property type="component" value="Chromosome"/>
</dbReference>
<dbReference type="InterPro" id="IPR036264">
    <property type="entry name" value="Bact_exopeptidase_dim_dom"/>
</dbReference>
<accession>A0ABY9KW11</accession>
<protein>
    <submittedName>
        <fullName evidence="4">M20/M25/M40 family metallo-hydrolase</fullName>
    </submittedName>
</protein>
<dbReference type="InterPro" id="IPR050072">
    <property type="entry name" value="Peptidase_M20A"/>
</dbReference>
<evidence type="ECO:0000259" key="3">
    <source>
        <dbReference type="Pfam" id="PF07687"/>
    </source>
</evidence>
<keyword evidence="1" id="KW-0479">Metal-binding</keyword>
<keyword evidence="5" id="KW-1185">Reference proteome</keyword>
<proteinExistence type="predicted"/>
<feature type="domain" description="Peptidase M20 dimerisation" evidence="3">
    <location>
        <begin position="200"/>
        <end position="311"/>
    </location>
</feature>
<dbReference type="SUPFAM" id="SSF53187">
    <property type="entry name" value="Zn-dependent exopeptidases"/>
    <property type="match status" value="1"/>
</dbReference>
<dbReference type="Pfam" id="PF07687">
    <property type="entry name" value="M20_dimer"/>
    <property type="match status" value="1"/>
</dbReference>
<dbReference type="Gene3D" id="3.40.630.10">
    <property type="entry name" value="Zn peptidases"/>
    <property type="match status" value="2"/>
</dbReference>
<name>A0ABY9KW11_9BACI</name>
<dbReference type="PANTHER" id="PTHR43808">
    <property type="entry name" value="ACETYLORNITHINE DEACETYLASE"/>
    <property type="match status" value="1"/>
</dbReference>
<evidence type="ECO:0000313" key="5">
    <source>
        <dbReference type="Proteomes" id="UP001180087"/>
    </source>
</evidence>
<gene>
    <name evidence="4" type="ORF">QR721_01840</name>
</gene>
<keyword evidence="2" id="KW-0378">Hydrolase</keyword>
<dbReference type="InterPro" id="IPR011650">
    <property type="entry name" value="Peptidase_M20_dimer"/>
</dbReference>
<dbReference type="Pfam" id="PF01546">
    <property type="entry name" value="Peptidase_M20"/>
    <property type="match status" value="1"/>
</dbReference>